<dbReference type="Pfam" id="PF15738">
    <property type="entry name" value="YafQ_toxin"/>
    <property type="match status" value="1"/>
</dbReference>
<accession>A0A1G2N136</accession>
<comment type="caution">
    <text evidence="2">The sequence shown here is derived from an EMBL/GenBank/DDBJ whole genome shotgun (WGS) entry which is preliminary data.</text>
</comment>
<evidence type="ECO:0000313" key="3">
    <source>
        <dbReference type="Proteomes" id="UP000178089"/>
    </source>
</evidence>
<reference evidence="2 3" key="1">
    <citation type="journal article" date="2016" name="Nat. Commun.">
        <title>Thousands of microbial genomes shed light on interconnected biogeochemical processes in an aquifer system.</title>
        <authorList>
            <person name="Anantharaman K."/>
            <person name="Brown C.T."/>
            <person name="Hug L.A."/>
            <person name="Sharon I."/>
            <person name="Castelle C.J."/>
            <person name="Probst A.J."/>
            <person name="Thomas B.C."/>
            <person name="Singh A."/>
            <person name="Wilkins M.J."/>
            <person name="Karaoz U."/>
            <person name="Brodie E.L."/>
            <person name="Williams K.H."/>
            <person name="Hubbard S.S."/>
            <person name="Banfield J.F."/>
        </authorList>
    </citation>
    <scope>NUCLEOTIDE SEQUENCE [LARGE SCALE GENOMIC DNA]</scope>
</reference>
<evidence type="ECO:0000313" key="2">
    <source>
        <dbReference type="EMBL" id="OHA29808.1"/>
    </source>
</evidence>
<keyword evidence="1" id="KW-1277">Toxin-antitoxin system</keyword>
<dbReference type="InterPro" id="IPR004386">
    <property type="entry name" value="Toxin_YafQ-like"/>
</dbReference>
<dbReference type="SUPFAM" id="SSF143011">
    <property type="entry name" value="RelE-like"/>
    <property type="match status" value="1"/>
</dbReference>
<dbReference type="InterPro" id="IPR007712">
    <property type="entry name" value="RelE/ParE_toxin"/>
</dbReference>
<dbReference type="EMBL" id="MHRT01000001">
    <property type="protein sequence ID" value="OHA29808.1"/>
    <property type="molecule type" value="Genomic_DNA"/>
</dbReference>
<dbReference type="STRING" id="1802315.A3F51_03750"/>
<dbReference type="AlphaFoldDB" id="A0A1G2N136"/>
<evidence type="ECO:0000256" key="1">
    <source>
        <dbReference type="ARBA" id="ARBA00022649"/>
    </source>
</evidence>
<protein>
    <recommendedName>
        <fullName evidence="4">Addiction module toxin RelE</fullName>
    </recommendedName>
</protein>
<organism evidence="2 3">
    <name type="scientific">Candidatus Taylorbacteria bacterium RIFCSPHIGHO2_12_FULL_45_16</name>
    <dbReference type="NCBI Taxonomy" id="1802315"/>
    <lineage>
        <taxon>Bacteria</taxon>
        <taxon>Candidatus Tayloriibacteriota</taxon>
    </lineage>
</organism>
<evidence type="ECO:0008006" key="4">
    <source>
        <dbReference type="Google" id="ProtNLM"/>
    </source>
</evidence>
<sequence>MLFTQSSRFEKEYKKLPKKLKDKIVERLKIFVTNEFDPLLNNHMVKYKYEGHRSINLTGDWRILYKKIDHKTYELYAVGTHHQLFGK</sequence>
<dbReference type="Proteomes" id="UP000178089">
    <property type="component" value="Unassembled WGS sequence"/>
</dbReference>
<dbReference type="Gene3D" id="3.30.2310.20">
    <property type="entry name" value="RelE-like"/>
    <property type="match status" value="1"/>
</dbReference>
<dbReference type="InterPro" id="IPR035093">
    <property type="entry name" value="RelE/ParE_toxin_dom_sf"/>
</dbReference>
<proteinExistence type="predicted"/>
<dbReference type="NCBIfam" id="TIGR02385">
    <property type="entry name" value="RelE_StbE"/>
    <property type="match status" value="1"/>
</dbReference>
<gene>
    <name evidence="2" type="ORF">A3F51_03750</name>
</gene>
<name>A0A1G2N136_9BACT</name>